<keyword evidence="7 10" id="KW-1133">Transmembrane helix</keyword>
<dbReference type="Proteomes" id="UP000261166">
    <property type="component" value="Unassembled WGS sequence"/>
</dbReference>
<feature type="transmembrane region" description="Helical" evidence="10">
    <location>
        <begin position="352"/>
        <end position="373"/>
    </location>
</feature>
<evidence type="ECO:0000256" key="6">
    <source>
        <dbReference type="ARBA" id="ARBA00022958"/>
    </source>
</evidence>
<dbReference type="EMBL" id="QVLV01000030">
    <property type="protein sequence ID" value="RGE56077.1"/>
    <property type="molecule type" value="Genomic_DNA"/>
</dbReference>
<keyword evidence="9 10" id="KW-0472">Membrane</keyword>
<evidence type="ECO:0000256" key="1">
    <source>
        <dbReference type="ARBA" id="ARBA00004651"/>
    </source>
</evidence>
<keyword evidence="4" id="KW-0633">Potassium transport</keyword>
<keyword evidence="5 10" id="KW-0812">Transmembrane</keyword>
<dbReference type="RefSeq" id="WP_021639678.1">
    <property type="nucleotide sequence ID" value="NZ_CALBAU010000461.1"/>
</dbReference>
<evidence type="ECO:0000256" key="9">
    <source>
        <dbReference type="ARBA" id="ARBA00023136"/>
    </source>
</evidence>
<dbReference type="InterPro" id="IPR004772">
    <property type="entry name" value="TrkH"/>
</dbReference>
<dbReference type="OrthoDB" id="9810952at2"/>
<dbReference type="EMBL" id="QVLU01000016">
    <property type="protein sequence ID" value="RGE69493.1"/>
    <property type="molecule type" value="Genomic_DNA"/>
</dbReference>
<organism evidence="12 14">
    <name type="scientific">Eisenbergiella massiliensis</name>
    <dbReference type="NCBI Taxonomy" id="1720294"/>
    <lineage>
        <taxon>Bacteria</taxon>
        <taxon>Bacillati</taxon>
        <taxon>Bacillota</taxon>
        <taxon>Clostridia</taxon>
        <taxon>Lachnospirales</taxon>
        <taxon>Lachnospiraceae</taxon>
        <taxon>Eisenbergiella</taxon>
    </lineage>
</organism>
<keyword evidence="8" id="KW-0406">Ion transport</keyword>
<dbReference type="PANTHER" id="PTHR32024">
    <property type="entry name" value="TRK SYSTEM POTASSIUM UPTAKE PROTEIN TRKG-RELATED"/>
    <property type="match status" value="1"/>
</dbReference>
<feature type="transmembrane region" description="Helical" evidence="10">
    <location>
        <begin position="233"/>
        <end position="252"/>
    </location>
</feature>
<proteinExistence type="predicted"/>
<protein>
    <submittedName>
        <fullName evidence="12">Trk family potassium uptake protein</fullName>
    </submittedName>
</protein>
<dbReference type="AlphaFoldDB" id="A0A3E3IR23"/>
<keyword evidence="2" id="KW-0813">Transport</keyword>
<keyword evidence="3" id="KW-1003">Cell membrane</keyword>
<reference evidence="12 14" key="1">
    <citation type="submission" date="2018-08" db="EMBL/GenBank/DDBJ databases">
        <title>A genome reference for cultivated species of the human gut microbiota.</title>
        <authorList>
            <person name="Zou Y."/>
            <person name="Xue W."/>
            <person name="Luo G."/>
        </authorList>
    </citation>
    <scope>NUCLEOTIDE SEQUENCE [LARGE SCALE GENOMIC DNA]</scope>
    <source>
        <strain evidence="12 14">AF26-4BH</strain>
        <strain evidence="11">TF05-5AC</strain>
    </source>
</reference>
<dbReference type="GeneID" id="86053532"/>
<dbReference type="NCBIfam" id="TIGR00933">
    <property type="entry name" value="2a38"/>
    <property type="match status" value="1"/>
</dbReference>
<evidence type="ECO:0000256" key="4">
    <source>
        <dbReference type="ARBA" id="ARBA00022538"/>
    </source>
</evidence>
<dbReference type="GeneID" id="97990192"/>
<evidence type="ECO:0000256" key="5">
    <source>
        <dbReference type="ARBA" id="ARBA00022692"/>
    </source>
</evidence>
<feature type="transmembrane region" description="Helical" evidence="10">
    <location>
        <begin position="311"/>
        <end position="331"/>
    </location>
</feature>
<evidence type="ECO:0000313" key="11">
    <source>
        <dbReference type="EMBL" id="RGE56077.1"/>
    </source>
</evidence>
<evidence type="ECO:0000256" key="7">
    <source>
        <dbReference type="ARBA" id="ARBA00022989"/>
    </source>
</evidence>
<comment type="caution">
    <text evidence="12">The sequence shown here is derived from an EMBL/GenBank/DDBJ whole genome shotgun (WGS) entry which is preliminary data.</text>
</comment>
<feature type="transmembrane region" description="Helical" evidence="10">
    <location>
        <begin position="408"/>
        <end position="429"/>
    </location>
</feature>
<evidence type="ECO:0000313" key="13">
    <source>
        <dbReference type="Proteomes" id="UP000260812"/>
    </source>
</evidence>
<evidence type="ECO:0000256" key="2">
    <source>
        <dbReference type="ARBA" id="ARBA00022448"/>
    </source>
</evidence>
<feature type="transmembrane region" description="Helical" evidence="10">
    <location>
        <begin position="75"/>
        <end position="99"/>
    </location>
</feature>
<evidence type="ECO:0000256" key="3">
    <source>
        <dbReference type="ARBA" id="ARBA00022475"/>
    </source>
</evidence>
<evidence type="ECO:0000313" key="12">
    <source>
        <dbReference type="EMBL" id="RGE69493.1"/>
    </source>
</evidence>
<evidence type="ECO:0000256" key="10">
    <source>
        <dbReference type="SAM" id="Phobius"/>
    </source>
</evidence>
<dbReference type="InterPro" id="IPR003445">
    <property type="entry name" value="Cat_transpt"/>
</dbReference>
<dbReference type="GO" id="GO:0015379">
    <property type="term" value="F:potassium:chloride symporter activity"/>
    <property type="evidence" value="ECO:0007669"/>
    <property type="project" value="InterPro"/>
</dbReference>
<feature type="transmembrane region" description="Helical" evidence="10">
    <location>
        <begin position="130"/>
        <end position="147"/>
    </location>
</feature>
<comment type="subcellular location">
    <subcellularLocation>
        <location evidence="1">Cell membrane</location>
        <topology evidence="1">Multi-pass membrane protein</topology>
    </subcellularLocation>
</comment>
<dbReference type="Pfam" id="PF02386">
    <property type="entry name" value="TrkH"/>
    <property type="match status" value="1"/>
</dbReference>
<feature type="transmembrane region" description="Helical" evidence="10">
    <location>
        <begin position="195"/>
        <end position="213"/>
    </location>
</feature>
<dbReference type="Proteomes" id="UP000260812">
    <property type="component" value="Unassembled WGS sequence"/>
</dbReference>
<feature type="transmembrane region" description="Helical" evidence="10">
    <location>
        <begin position="41"/>
        <end position="63"/>
    </location>
</feature>
<dbReference type="PANTHER" id="PTHR32024:SF1">
    <property type="entry name" value="KTR SYSTEM POTASSIUM UPTAKE PROTEIN B"/>
    <property type="match status" value="1"/>
</dbReference>
<evidence type="ECO:0000313" key="14">
    <source>
        <dbReference type="Proteomes" id="UP000261166"/>
    </source>
</evidence>
<accession>A0A3E3IR23</accession>
<sequence>MLTKKKQKMPYTRMLALGFALIILMGALLLCLPVSTRSREWMPFLDALFTATSATCVTGLVVADTYQNWSLFGQLVILTLIQIGGLGFITIGSYIAVLLKKKIGLKEREAIHESVSTIELAGVVKLVRKIVMGTFAFELTGALLLSIRFVPQYGFWRGCYMGIFHAISAFCNAGFDLMGRNEAYSSLVAYEGDILVNLTIMALIIIGGAGFLVWDDIHRNRLNFKKYLLHTKIVLITTGILIFGGALLFYLMEKDNVLAGMNVRERILGSLFSSVTPRTAGFNSVDTAALKDSSKFLTMVLMFIGGSPGSTAGGVKVTTAVVMVLSTIAMVRGTHGVNILDRRLEESAVKRASAIVTIDLGLAVAAALIIMSAQPLKLSDALFEVFSAIGTVGMTTGITRELVPLSRIVIILLMYCGRLGSLTFTLVFARSKPEPPVKQPVEKIVVG</sequence>
<dbReference type="GO" id="GO:0005886">
    <property type="term" value="C:plasma membrane"/>
    <property type="evidence" value="ECO:0007669"/>
    <property type="project" value="UniProtKB-SubCell"/>
</dbReference>
<evidence type="ECO:0000256" key="8">
    <source>
        <dbReference type="ARBA" id="ARBA00023065"/>
    </source>
</evidence>
<keyword evidence="6" id="KW-0630">Potassium</keyword>
<gene>
    <name evidence="12" type="ORF">DWY69_17785</name>
    <name evidence="11" type="ORF">DXC51_25890</name>
</gene>
<name>A0A3E3IR23_9FIRM</name>
<keyword evidence="13" id="KW-1185">Reference proteome</keyword>